<keyword evidence="3" id="KW-0812">Transmembrane</keyword>
<evidence type="ECO:0000313" key="6">
    <source>
        <dbReference type="EMBL" id="EIW74632.1"/>
    </source>
</evidence>
<dbReference type="Pfam" id="PF06140">
    <property type="entry name" value="Ifi-6-16"/>
    <property type="match status" value="1"/>
</dbReference>
<proteinExistence type="inferred from homology"/>
<organism evidence="6 7">
    <name type="scientific">Coniophora puteana (strain RWD-64-598)</name>
    <name type="common">Brown rot fungus</name>
    <dbReference type="NCBI Taxonomy" id="741705"/>
    <lineage>
        <taxon>Eukaryota</taxon>
        <taxon>Fungi</taxon>
        <taxon>Dikarya</taxon>
        <taxon>Basidiomycota</taxon>
        <taxon>Agaricomycotina</taxon>
        <taxon>Agaricomycetes</taxon>
        <taxon>Agaricomycetidae</taxon>
        <taxon>Boletales</taxon>
        <taxon>Coniophorineae</taxon>
        <taxon>Coniophoraceae</taxon>
        <taxon>Coniophora</taxon>
    </lineage>
</organism>
<dbReference type="Gene3D" id="6.10.110.10">
    <property type="match status" value="1"/>
</dbReference>
<dbReference type="RefSeq" id="XP_007775102.1">
    <property type="nucleotide sequence ID" value="XM_007776912.1"/>
</dbReference>
<reference evidence="7" key="1">
    <citation type="journal article" date="2012" name="Science">
        <title>The Paleozoic origin of enzymatic lignin decomposition reconstructed from 31 fungal genomes.</title>
        <authorList>
            <person name="Floudas D."/>
            <person name="Binder M."/>
            <person name="Riley R."/>
            <person name="Barry K."/>
            <person name="Blanchette R.A."/>
            <person name="Henrissat B."/>
            <person name="Martinez A.T."/>
            <person name="Otillar R."/>
            <person name="Spatafora J.W."/>
            <person name="Yadav J.S."/>
            <person name="Aerts A."/>
            <person name="Benoit I."/>
            <person name="Boyd A."/>
            <person name="Carlson A."/>
            <person name="Copeland A."/>
            <person name="Coutinho P.M."/>
            <person name="de Vries R.P."/>
            <person name="Ferreira P."/>
            <person name="Findley K."/>
            <person name="Foster B."/>
            <person name="Gaskell J."/>
            <person name="Glotzer D."/>
            <person name="Gorecki P."/>
            <person name="Heitman J."/>
            <person name="Hesse C."/>
            <person name="Hori C."/>
            <person name="Igarashi K."/>
            <person name="Jurgens J.A."/>
            <person name="Kallen N."/>
            <person name="Kersten P."/>
            <person name="Kohler A."/>
            <person name="Kuees U."/>
            <person name="Kumar T.K.A."/>
            <person name="Kuo A."/>
            <person name="LaButti K."/>
            <person name="Larrondo L.F."/>
            <person name="Lindquist E."/>
            <person name="Ling A."/>
            <person name="Lombard V."/>
            <person name="Lucas S."/>
            <person name="Lundell T."/>
            <person name="Martin R."/>
            <person name="McLaughlin D.J."/>
            <person name="Morgenstern I."/>
            <person name="Morin E."/>
            <person name="Murat C."/>
            <person name="Nagy L.G."/>
            <person name="Nolan M."/>
            <person name="Ohm R.A."/>
            <person name="Patyshakuliyeva A."/>
            <person name="Rokas A."/>
            <person name="Ruiz-Duenas F.J."/>
            <person name="Sabat G."/>
            <person name="Salamov A."/>
            <person name="Samejima M."/>
            <person name="Schmutz J."/>
            <person name="Slot J.C."/>
            <person name="St John F."/>
            <person name="Stenlid J."/>
            <person name="Sun H."/>
            <person name="Sun S."/>
            <person name="Syed K."/>
            <person name="Tsang A."/>
            <person name="Wiebenga A."/>
            <person name="Young D."/>
            <person name="Pisabarro A."/>
            <person name="Eastwood D.C."/>
            <person name="Martin F."/>
            <person name="Cullen D."/>
            <person name="Grigoriev I.V."/>
            <person name="Hibbett D.S."/>
        </authorList>
    </citation>
    <scope>NUCLEOTIDE SEQUENCE [LARGE SCALE GENOMIC DNA]</scope>
    <source>
        <strain evidence="7">RWD-64-598 SS2</strain>
    </source>
</reference>
<name>R7SFW2_CONPW</name>
<comment type="subcellular location">
    <subcellularLocation>
        <location evidence="1">Membrane</location>
        <topology evidence="1">Multi-pass membrane protein</topology>
    </subcellularLocation>
</comment>
<evidence type="ECO:0000256" key="5">
    <source>
        <dbReference type="ARBA" id="ARBA00023136"/>
    </source>
</evidence>
<keyword evidence="4" id="KW-1133">Transmembrane helix</keyword>
<keyword evidence="5" id="KW-0472">Membrane</keyword>
<dbReference type="KEGG" id="cput:CONPUDRAFT_40688"/>
<evidence type="ECO:0000256" key="3">
    <source>
        <dbReference type="ARBA" id="ARBA00022692"/>
    </source>
</evidence>
<evidence type="ECO:0000313" key="7">
    <source>
        <dbReference type="Proteomes" id="UP000053558"/>
    </source>
</evidence>
<evidence type="ECO:0000256" key="4">
    <source>
        <dbReference type="ARBA" id="ARBA00022989"/>
    </source>
</evidence>
<evidence type="ECO:0000256" key="1">
    <source>
        <dbReference type="ARBA" id="ARBA00004141"/>
    </source>
</evidence>
<comment type="similarity">
    <text evidence="2">Belongs to the IFI6/IFI27 family.</text>
</comment>
<dbReference type="GeneID" id="19206887"/>
<feature type="non-terminal residue" evidence="6">
    <location>
        <position position="1"/>
    </location>
</feature>
<dbReference type="Proteomes" id="UP000053558">
    <property type="component" value="Unassembled WGS sequence"/>
</dbReference>
<sequence length="89" mass="8501">LVTAILTALGAALASQPLSILLLSVLGWQTPGIAAGSVAAALQSATYGAKTGGVFSLLQSAGALSTGVAVKLPSLLGGAVLMGAALALW</sequence>
<accession>R7SFW2</accession>
<protein>
    <submittedName>
        <fullName evidence="6">Uncharacterized protein</fullName>
    </submittedName>
</protein>
<evidence type="ECO:0000256" key="2">
    <source>
        <dbReference type="ARBA" id="ARBA00007262"/>
    </source>
</evidence>
<keyword evidence="7" id="KW-1185">Reference proteome</keyword>
<dbReference type="InterPro" id="IPR009311">
    <property type="entry name" value="IFI6/IFI27-like"/>
</dbReference>
<dbReference type="AlphaFoldDB" id="R7SFW2"/>
<dbReference type="InterPro" id="IPR038213">
    <property type="entry name" value="IFI6/IFI27-like_sf"/>
</dbReference>
<feature type="non-terminal residue" evidence="6">
    <location>
        <position position="89"/>
    </location>
</feature>
<dbReference type="EMBL" id="JH711591">
    <property type="protein sequence ID" value="EIW74632.1"/>
    <property type="molecule type" value="Genomic_DNA"/>
</dbReference>
<gene>
    <name evidence="6" type="ORF">CONPUDRAFT_40688</name>
</gene>
<dbReference type="GO" id="GO:0016020">
    <property type="term" value="C:membrane"/>
    <property type="evidence" value="ECO:0007669"/>
    <property type="project" value="UniProtKB-SubCell"/>
</dbReference>